<accession>A0A2H1L7C6</accession>
<dbReference type="EMBL" id="FXZM01000008">
    <property type="protein sequence ID" value="SMY12273.1"/>
    <property type="molecule type" value="Genomic_DNA"/>
</dbReference>
<feature type="transmembrane region" description="Helical" evidence="7">
    <location>
        <begin position="58"/>
        <end position="79"/>
    </location>
</feature>
<keyword evidence="3 6" id="KW-0812">Transmembrane</keyword>
<dbReference type="OrthoDB" id="3175079at2"/>
<evidence type="ECO:0000256" key="2">
    <source>
        <dbReference type="ARBA" id="ARBA00022475"/>
    </source>
</evidence>
<evidence type="ECO:0000256" key="6">
    <source>
        <dbReference type="RuleBase" id="RU003942"/>
    </source>
</evidence>
<dbReference type="Pfam" id="PF00893">
    <property type="entry name" value="Multi_Drug_Res"/>
    <property type="match status" value="1"/>
</dbReference>
<proteinExistence type="inferred from homology"/>
<keyword evidence="5 7" id="KW-0472">Membrane</keyword>
<evidence type="ECO:0000256" key="7">
    <source>
        <dbReference type="SAM" id="Phobius"/>
    </source>
</evidence>
<protein>
    <submittedName>
        <fullName evidence="8">Small multidrug resistance pump</fullName>
    </submittedName>
</protein>
<gene>
    <name evidence="8" type="ORF">BJEO58_01867</name>
</gene>
<dbReference type="PANTHER" id="PTHR30561">
    <property type="entry name" value="SMR FAMILY PROTON-DEPENDENT DRUG EFFLUX TRANSPORTER SUGE"/>
    <property type="match status" value="1"/>
</dbReference>
<dbReference type="RefSeq" id="WP_101589213.1">
    <property type="nucleotide sequence ID" value="NZ_FXZM01000008.1"/>
</dbReference>
<evidence type="ECO:0000256" key="4">
    <source>
        <dbReference type="ARBA" id="ARBA00022989"/>
    </source>
</evidence>
<evidence type="ECO:0000256" key="5">
    <source>
        <dbReference type="ARBA" id="ARBA00023136"/>
    </source>
</evidence>
<evidence type="ECO:0000256" key="3">
    <source>
        <dbReference type="ARBA" id="ARBA00022692"/>
    </source>
</evidence>
<organism evidence="8 9">
    <name type="scientific">Brevibacterium jeotgali</name>
    <dbReference type="NCBI Taxonomy" id="1262550"/>
    <lineage>
        <taxon>Bacteria</taxon>
        <taxon>Bacillati</taxon>
        <taxon>Actinomycetota</taxon>
        <taxon>Actinomycetes</taxon>
        <taxon>Micrococcales</taxon>
        <taxon>Brevibacteriaceae</taxon>
        <taxon>Brevibacterium</taxon>
    </lineage>
</organism>
<feature type="transmembrane region" description="Helical" evidence="7">
    <location>
        <begin position="85"/>
        <end position="105"/>
    </location>
</feature>
<dbReference type="Gene3D" id="1.10.3730.20">
    <property type="match status" value="1"/>
</dbReference>
<dbReference type="Proteomes" id="UP000234462">
    <property type="component" value="Unassembled WGS sequence"/>
</dbReference>
<feature type="transmembrane region" description="Helical" evidence="7">
    <location>
        <begin position="30"/>
        <end position="51"/>
    </location>
</feature>
<keyword evidence="4 7" id="KW-1133">Transmembrane helix</keyword>
<evidence type="ECO:0000313" key="8">
    <source>
        <dbReference type="EMBL" id="SMY12273.1"/>
    </source>
</evidence>
<keyword evidence="2" id="KW-1003">Cell membrane</keyword>
<dbReference type="GO" id="GO:0022857">
    <property type="term" value="F:transmembrane transporter activity"/>
    <property type="evidence" value="ECO:0007669"/>
    <property type="project" value="InterPro"/>
</dbReference>
<dbReference type="AlphaFoldDB" id="A0A2H1L7C6"/>
<sequence length="106" mass="10863">MTAWLLLAGAIVLEVVGTLALRMGAHGSRSWYIAVGVFYAGAFSMLALVLAQGMPLGVAYGIWSAVGVSLTAVLGRILFAEPFTWLSGLGIVLIVGGVLLVETGAA</sequence>
<dbReference type="InterPro" id="IPR000390">
    <property type="entry name" value="Small_drug/metabolite_transptr"/>
</dbReference>
<reference evidence="9" key="1">
    <citation type="submission" date="2017-03" db="EMBL/GenBank/DDBJ databases">
        <authorList>
            <person name="Monnet C."/>
        </authorList>
    </citation>
    <scope>NUCLEOTIDE SEQUENCE [LARGE SCALE GENOMIC DNA]</scope>
    <source>
        <strain evidence="9">SJ5-8</strain>
    </source>
</reference>
<dbReference type="GO" id="GO:0005886">
    <property type="term" value="C:plasma membrane"/>
    <property type="evidence" value="ECO:0007669"/>
    <property type="project" value="UniProtKB-SubCell"/>
</dbReference>
<evidence type="ECO:0000256" key="1">
    <source>
        <dbReference type="ARBA" id="ARBA00004651"/>
    </source>
</evidence>
<dbReference type="InterPro" id="IPR045324">
    <property type="entry name" value="Small_multidrug_res"/>
</dbReference>
<comment type="similarity">
    <text evidence="6">Belongs to the drug/metabolite transporter (DMT) superfamily. Small multidrug resistance (SMR) (TC 2.A.7.1) family.</text>
</comment>
<keyword evidence="9" id="KW-1185">Reference proteome</keyword>
<name>A0A2H1L7C6_9MICO</name>
<evidence type="ECO:0000313" key="9">
    <source>
        <dbReference type="Proteomes" id="UP000234462"/>
    </source>
</evidence>
<dbReference type="InterPro" id="IPR037185">
    <property type="entry name" value="EmrE-like"/>
</dbReference>
<dbReference type="SUPFAM" id="SSF103481">
    <property type="entry name" value="Multidrug resistance efflux transporter EmrE"/>
    <property type="match status" value="1"/>
</dbReference>
<comment type="subcellular location">
    <subcellularLocation>
        <location evidence="1 6">Cell membrane</location>
        <topology evidence="1 6">Multi-pass membrane protein</topology>
    </subcellularLocation>
</comment>
<dbReference type="PANTHER" id="PTHR30561:SF9">
    <property type="entry name" value="4-AMINO-4-DEOXY-L-ARABINOSE-PHOSPHOUNDECAPRENOL FLIPPASE SUBUNIT ARNF-RELATED"/>
    <property type="match status" value="1"/>
</dbReference>